<keyword evidence="7" id="KW-0564">Palmitate</keyword>
<evidence type="ECO:0000256" key="2">
    <source>
        <dbReference type="ARBA" id="ARBA00010595"/>
    </source>
</evidence>
<dbReference type="AlphaFoldDB" id="A0A8B9U8P9"/>
<keyword evidence="3" id="KW-1003">Cell membrane</keyword>
<evidence type="ECO:0000256" key="4">
    <source>
        <dbReference type="ARBA" id="ARBA00022692"/>
    </source>
</evidence>
<dbReference type="SMART" id="SM00002">
    <property type="entry name" value="PLP"/>
    <property type="match status" value="1"/>
</dbReference>
<feature type="transmembrane region" description="Helical" evidence="12">
    <location>
        <begin position="492"/>
        <end position="518"/>
    </location>
</feature>
<keyword evidence="9" id="KW-0449">Lipoprotein</keyword>
<comment type="similarity">
    <text evidence="2">Belongs to the myelin proteolipid protein family.</text>
</comment>
<evidence type="ECO:0000313" key="13">
    <source>
        <dbReference type="Ensembl" id="ENSAZOP00000005871.1"/>
    </source>
</evidence>
<dbReference type="PRINTS" id="PR00214">
    <property type="entry name" value="MYELINPLP"/>
</dbReference>
<comment type="subcellular location">
    <subcellularLocation>
        <location evidence="1">Cell membrane</location>
        <topology evidence="1">Multi-pass membrane protein</topology>
    </subcellularLocation>
</comment>
<feature type="region of interest" description="Disordered" evidence="11">
    <location>
        <begin position="140"/>
        <end position="170"/>
    </location>
</feature>
<feature type="transmembrane region" description="Helical" evidence="12">
    <location>
        <begin position="579"/>
        <end position="606"/>
    </location>
</feature>
<dbReference type="GO" id="GO:0061564">
    <property type="term" value="P:axon development"/>
    <property type="evidence" value="ECO:0007669"/>
    <property type="project" value="TreeGrafter"/>
</dbReference>
<accession>A0A8B9U8P9</accession>
<dbReference type="InterPro" id="IPR018237">
    <property type="entry name" value="Myelin_PLP_CS"/>
</dbReference>
<reference evidence="13" key="2">
    <citation type="submission" date="2025-09" db="UniProtKB">
        <authorList>
            <consortium name="Ensembl"/>
        </authorList>
    </citation>
    <scope>IDENTIFICATION</scope>
</reference>
<name>A0A8B9U8P9_9AVES</name>
<evidence type="ECO:0000256" key="6">
    <source>
        <dbReference type="ARBA" id="ARBA00023136"/>
    </source>
</evidence>
<keyword evidence="5 12" id="KW-1133">Transmembrane helix</keyword>
<organism evidence="13 14">
    <name type="scientific">Anas zonorhyncha</name>
    <name type="common">Eastern spot-billed duck</name>
    <dbReference type="NCBI Taxonomy" id="75864"/>
    <lineage>
        <taxon>Eukaryota</taxon>
        <taxon>Metazoa</taxon>
        <taxon>Chordata</taxon>
        <taxon>Craniata</taxon>
        <taxon>Vertebrata</taxon>
        <taxon>Euteleostomi</taxon>
        <taxon>Archelosauria</taxon>
        <taxon>Archosauria</taxon>
        <taxon>Dinosauria</taxon>
        <taxon>Saurischia</taxon>
        <taxon>Theropoda</taxon>
        <taxon>Coelurosauria</taxon>
        <taxon>Aves</taxon>
        <taxon>Neognathae</taxon>
        <taxon>Galloanserae</taxon>
        <taxon>Anseriformes</taxon>
        <taxon>Anatidae</taxon>
        <taxon>Anatinae</taxon>
        <taxon>Anas</taxon>
    </lineage>
</organism>
<keyword evidence="4 12" id="KW-0812">Transmembrane</keyword>
<keyword evidence="14" id="KW-1185">Reference proteome</keyword>
<evidence type="ECO:0000256" key="9">
    <source>
        <dbReference type="ARBA" id="ARBA00023288"/>
    </source>
</evidence>
<dbReference type="Pfam" id="PF01275">
    <property type="entry name" value="Myelin_PLP"/>
    <property type="match status" value="1"/>
</dbReference>
<dbReference type="Ensembl" id="ENSAZOT00000006281.1">
    <property type="protein sequence ID" value="ENSAZOP00000005871.1"/>
    <property type="gene ID" value="ENSAZOG00000003763.1"/>
</dbReference>
<evidence type="ECO:0000256" key="7">
    <source>
        <dbReference type="ARBA" id="ARBA00023139"/>
    </source>
</evidence>
<evidence type="ECO:0000256" key="8">
    <source>
        <dbReference type="ARBA" id="ARBA00023157"/>
    </source>
</evidence>
<evidence type="ECO:0000256" key="5">
    <source>
        <dbReference type="ARBA" id="ARBA00022989"/>
    </source>
</evidence>
<feature type="compositionally biased region" description="Basic residues" evidence="11">
    <location>
        <begin position="142"/>
        <end position="153"/>
    </location>
</feature>
<sequence length="617" mass="65163">MSHHPCSPRLESCEPPPRLSPATTRAACVPAALGCWGPPINTRGNSYGSSASLWVPCGPTAAEPRHRTRDCATQVPFLSSLPLLSLPHRSSSFPQPAGPGIFWGGALPGPATSVGPLASPSPGAPACLDVPWLAFRLEKKKEKGKKRKKKGKGKGWLVPAQPSPWTRRNSGSITVGRAGADSGTPPLVPPCPRLPRPRQTGGGGPSAPTALPLFPVCSRPGVAAGGAVPGQFPIVLGATARPCSARRGGHRCGAQGSLVLEGRESCCGVWGGGGAWVWERFQRCQARGGRHPSAFLAFEAQAGSGGGTNLSLLPSTTRRHFCSIPLSSLLLLSSKTPLPPAGLLECCARCLIGAPFASLVATGLCFFGVALFCGCGHEALTGTEQLIETYFSKNYQDYEYLIDVIHAFQYVIYGTASFFFLYGALLLAEGFYTTGAVRQIFGDYKTTICGKGLSATVTGGPKGRGARGPQRAHSLQRVCQCLGKWLGHPDKFVGITYVLTIVWLLVFACSAVPVYIYFNTWTTCQSIANPSKTSASIGTLCADARMYGVLPWNAFPGKVCGSNLLSICKTSEFQMTFHLFIAAFVGAAATLVSLLTFMIAATYNFAVLKLMGRGTKF</sequence>
<protein>
    <submittedName>
        <fullName evidence="13">Proteolipid protein 1</fullName>
    </submittedName>
</protein>
<evidence type="ECO:0000256" key="1">
    <source>
        <dbReference type="ARBA" id="ARBA00004651"/>
    </source>
</evidence>
<reference evidence="13" key="1">
    <citation type="submission" date="2025-08" db="UniProtKB">
        <authorList>
            <consortium name="Ensembl"/>
        </authorList>
    </citation>
    <scope>IDENTIFICATION</scope>
</reference>
<dbReference type="PANTHER" id="PTHR11683:SF11">
    <property type="entry name" value="MYELIN PROTEOLIPID PROTEIN"/>
    <property type="match status" value="1"/>
</dbReference>
<evidence type="ECO:0000313" key="14">
    <source>
        <dbReference type="Proteomes" id="UP000694549"/>
    </source>
</evidence>
<dbReference type="Proteomes" id="UP000694549">
    <property type="component" value="Unplaced"/>
</dbReference>
<keyword evidence="8" id="KW-1015">Disulfide bond</keyword>
<dbReference type="InterPro" id="IPR001614">
    <property type="entry name" value="Myelin_PLP"/>
</dbReference>
<dbReference type="PANTHER" id="PTHR11683">
    <property type="entry name" value="MYELIN PROTEOLIPID"/>
    <property type="match status" value="1"/>
</dbReference>
<dbReference type="GO" id="GO:0005886">
    <property type="term" value="C:plasma membrane"/>
    <property type="evidence" value="ECO:0007669"/>
    <property type="project" value="UniProtKB-SubCell"/>
</dbReference>
<dbReference type="PROSITE" id="PS00575">
    <property type="entry name" value="MYELIN_PLP_1"/>
    <property type="match status" value="1"/>
</dbReference>
<evidence type="ECO:0000256" key="3">
    <source>
        <dbReference type="ARBA" id="ARBA00022475"/>
    </source>
</evidence>
<dbReference type="GO" id="GO:0043209">
    <property type="term" value="C:myelin sheath"/>
    <property type="evidence" value="ECO:0007669"/>
    <property type="project" value="TreeGrafter"/>
</dbReference>
<dbReference type="GO" id="GO:0022010">
    <property type="term" value="P:central nervous system myelination"/>
    <property type="evidence" value="ECO:0007669"/>
    <property type="project" value="TreeGrafter"/>
</dbReference>
<keyword evidence="6 12" id="KW-0472">Membrane</keyword>
<evidence type="ECO:0000256" key="10">
    <source>
        <dbReference type="ARBA" id="ARBA00037360"/>
    </source>
</evidence>
<comment type="function">
    <text evidence="10">This is the major myelin protein from the central nervous system. It plays an important role in the formation or maintenance of the multilamellar structure of myelin.</text>
</comment>
<dbReference type="PROSITE" id="PS01004">
    <property type="entry name" value="MYELIN_PLP_2"/>
    <property type="match status" value="1"/>
</dbReference>
<evidence type="ECO:0000256" key="11">
    <source>
        <dbReference type="SAM" id="MobiDB-lite"/>
    </source>
</evidence>
<dbReference type="GO" id="GO:0019911">
    <property type="term" value="F:structural constituent of myelin sheath"/>
    <property type="evidence" value="ECO:0007669"/>
    <property type="project" value="TreeGrafter"/>
</dbReference>
<proteinExistence type="inferred from homology"/>
<evidence type="ECO:0000256" key="12">
    <source>
        <dbReference type="SAM" id="Phobius"/>
    </source>
</evidence>
<feature type="transmembrane region" description="Helical" evidence="12">
    <location>
        <begin position="410"/>
        <end position="428"/>
    </location>
</feature>